<dbReference type="EMBL" id="NAOO01000034">
    <property type="protein sequence ID" value="RFB86183.1"/>
    <property type="molecule type" value="Genomic_DNA"/>
</dbReference>
<evidence type="ECO:0000313" key="1">
    <source>
        <dbReference type="EMBL" id="RFB86183.1"/>
    </source>
</evidence>
<evidence type="ECO:0008006" key="3">
    <source>
        <dbReference type="Google" id="ProtNLM"/>
    </source>
</evidence>
<gene>
    <name evidence="1" type="ORF">B5K10_25435</name>
</gene>
<protein>
    <recommendedName>
        <fullName evidence="3">Nucleotidyl transferase AbiEii/AbiGii toxin family protein</fullName>
    </recommendedName>
</protein>
<dbReference type="Pfam" id="PF08843">
    <property type="entry name" value="AbiEii"/>
    <property type="match status" value="1"/>
</dbReference>
<comment type="caution">
    <text evidence="1">The sequence shown here is derived from an EMBL/GenBank/DDBJ whole genome shotgun (WGS) entry which is preliminary data.</text>
</comment>
<evidence type="ECO:0000313" key="2">
    <source>
        <dbReference type="Proteomes" id="UP000256748"/>
    </source>
</evidence>
<reference evidence="1 2" key="1">
    <citation type="submission" date="2017-03" db="EMBL/GenBank/DDBJ databases">
        <title>Genome analysis of Rhizobial strains effectives or ineffectives for nitrogen fixation isolated from bean seeds.</title>
        <authorList>
            <person name="Peralta H."/>
            <person name="Aguilar-Vera A."/>
            <person name="Mora Y."/>
            <person name="Vargas-Lagunas C."/>
            <person name="Girard L."/>
            <person name="Mora J."/>
        </authorList>
    </citation>
    <scope>NUCLEOTIDE SEQUENCE [LARGE SCALE GENOMIC DNA]</scope>
    <source>
        <strain evidence="1 2">CCGM5</strain>
    </source>
</reference>
<accession>A0A3E1B7J7</accession>
<dbReference type="Proteomes" id="UP000256748">
    <property type="component" value="Unassembled WGS sequence"/>
</dbReference>
<name>A0A3E1B7J7_RHILT</name>
<dbReference type="InterPro" id="IPR014942">
    <property type="entry name" value="AbiEii"/>
</dbReference>
<proteinExistence type="predicted"/>
<dbReference type="RefSeq" id="WP_116275398.1">
    <property type="nucleotide sequence ID" value="NZ_KZ859527.1"/>
</dbReference>
<dbReference type="AlphaFoldDB" id="A0A3E1B7J7"/>
<organism evidence="1 2">
    <name type="scientific">Rhizobium leguminosarum bv. trifolii</name>
    <dbReference type="NCBI Taxonomy" id="386"/>
    <lineage>
        <taxon>Bacteria</taxon>
        <taxon>Pseudomonadati</taxon>
        <taxon>Pseudomonadota</taxon>
        <taxon>Alphaproteobacteria</taxon>
        <taxon>Hyphomicrobiales</taxon>
        <taxon>Rhizobiaceae</taxon>
        <taxon>Rhizobium/Agrobacterium group</taxon>
        <taxon>Rhizobium</taxon>
    </lineage>
</organism>
<sequence>MDFIKTEHQIIAELLASMNGAFLEDCGCFFGGGTAIVLKHGEYRQSLDVDFLCANTDGYRELRTAASRTGPAGLFNADVQLARDTMFDRYGIRMFLRFRGQPVKFEIVREERIAIGGQLDTELGVPVLSSSDMFAEKLLANADRCLDRAVAYRDAIDLGRLVLAYGQVPESALAKAEQAYGEDVEYYAVKIVNHLLQKKEVRHSAEVLQMNADDAFEAIAALRAEVRRIWPNGGVEDEPSDEDSFSL</sequence>